<comment type="caution">
    <text evidence="3">The sequence shown here is derived from an EMBL/GenBank/DDBJ whole genome shotgun (WGS) entry which is preliminary data.</text>
</comment>
<organism evidence="3 4">
    <name type="scientific">Dentiradicibacter hellwigii</name>
    <dbReference type="NCBI Taxonomy" id="3149053"/>
    <lineage>
        <taxon>Bacteria</taxon>
        <taxon>Pseudomonadati</taxon>
        <taxon>Pseudomonadota</taxon>
        <taxon>Betaproteobacteria</taxon>
        <taxon>Rhodocyclales</taxon>
        <taxon>Rhodocyclaceae</taxon>
        <taxon>Dentiradicibacter</taxon>
    </lineage>
</organism>
<accession>A0ABV4UFW2</accession>
<feature type="transmembrane region" description="Helical" evidence="2">
    <location>
        <begin position="7"/>
        <end position="27"/>
    </location>
</feature>
<sequence>MTEMLRVISMLLLVLGIIIIGVGIALSLSDMDMAVIVIILGVVIIICANILDKKYLKEKERRYFQKMVKEIQNLREIGSRPAEKVLKTDSELEFGMLLFSLFFIVMGPILIRNEMASDPVDWKAILVSSCVLAIAVLYLSNIIPYLGKPACELSQDGFFTPRYGFIPWHQVFGIYLLLQENIFDSRHYTLFFHVKNSESILKKHSWLWRILVYLSLVRTRAKYFNISIALHSKCETPETIEMAAKSLWDKATGRQYDWKPWLSDAYNDAVRRISENSVNIEDGQENELLPDQAQQLKQHKRDLKIIKNELRRSASQLKWMIKISIFGMLMALLWMFLEQFFL</sequence>
<gene>
    <name evidence="3" type="ORF">ABCS64_09250</name>
</gene>
<evidence type="ECO:0000313" key="3">
    <source>
        <dbReference type="EMBL" id="MFA9950498.1"/>
    </source>
</evidence>
<feature type="coiled-coil region" evidence="1">
    <location>
        <begin position="289"/>
        <end position="316"/>
    </location>
</feature>
<evidence type="ECO:0000313" key="4">
    <source>
        <dbReference type="Proteomes" id="UP001574673"/>
    </source>
</evidence>
<feature type="transmembrane region" description="Helical" evidence="2">
    <location>
        <begin position="94"/>
        <end position="112"/>
    </location>
</feature>
<reference evidence="4" key="1">
    <citation type="submission" date="2024-06" db="EMBL/GenBank/DDBJ databases">
        <title>Radixoralia hellwigii gen. nov., sp nov., isolated from a root canal in the human oral cavity.</title>
        <authorList>
            <person name="Bartsch S."/>
            <person name="Wittmer A."/>
            <person name="Schulz A.-K."/>
            <person name="Neumann-Schaal M."/>
            <person name="Wolf J."/>
            <person name="Gronow S."/>
            <person name="Tennert C."/>
            <person name="Haecker G."/>
            <person name="Cieplik F."/>
            <person name="Al-Ahmad A."/>
        </authorList>
    </citation>
    <scope>NUCLEOTIDE SEQUENCE [LARGE SCALE GENOMIC DNA]</scope>
    <source>
        <strain evidence="4">Wk13</strain>
    </source>
</reference>
<keyword evidence="1" id="KW-0175">Coiled coil</keyword>
<evidence type="ECO:0000256" key="2">
    <source>
        <dbReference type="SAM" id="Phobius"/>
    </source>
</evidence>
<feature type="transmembrane region" description="Helical" evidence="2">
    <location>
        <begin position="319"/>
        <end position="337"/>
    </location>
</feature>
<keyword evidence="2" id="KW-1133">Transmembrane helix</keyword>
<keyword evidence="2" id="KW-0812">Transmembrane</keyword>
<feature type="transmembrane region" description="Helical" evidence="2">
    <location>
        <begin position="124"/>
        <end position="146"/>
    </location>
</feature>
<keyword evidence="2" id="KW-0472">Membrane</keyword>
<feature type="transmembrane region" description="Helical" evidence="2">
    <location>
        <begin position="33"/>
        <end position="51"/>
    </location>
</feature>
<name>A0ABV4UFW2_9RHOO</name>
<dbReference type="Proteomes" id="UP001574673">
    <property type="component" value="Unassembled WGS sequence"/>
</dbReference>
<protein>
    <submittedName>
        <fullName evidence="3">Uncharacterized protein</fullName>
    </submittedName>
</protein>
<proteinExistence type="predicted"/>
<evidence type="ECO:0000256" key="1">
    <source>
        <dbReference type="SAM" id="Coils"/>
    </source>
</evidence>
<keyword evidence="4" id="KW-1185">Reference proteome</keyword>
<dbReference type="EMBL" id="JBEUWX010000002">
    <property type="protein sequence ID" value="MFA9950498.1"/>
    <property type="molecule type" value="Genomic_DNA"/>
</dbReference>